<evidence type="ECO:0000313" key="3">
    <source>
        <dbReference type="Proteomes" id="UP000760860"/>
    </source>
</evidence>
<evidence type="ECO:0000313" key="2">
    <source>
        <dbReference type="EMBL" id="KAG3221390.1"/>
    </source>
</evidence>
<dbReference type="Proteomes" id="UP000760860">
    <property type="component" value="Unassembled WGS sequence"/>
</dbReference>
<sequence length="74" mass="8105">MLSIRSTSSSAHDQKDDMSVSSIKTHVKVGVLLSDYQSARAEPKSHFLSKSNGNTRRFVTENSISYNDGGKSID</sequence>
<proteinExistence type="predicted"/>
<comment type="caution">
    <text evidence="2">The sequence shown here is derived from an EMBL/GenBank/DDBJ whole genome shotgun (WGS) entry which is preliminary data.</text>
</comment>
<feature type="compositionally biased region" description="Polar residues" evidence="1">
    <location>
        <begin position="48"/>
        <end position="66"/>
    </location>
</feature>
<feature type="compositionally biased region" description="Polar residues" evidence="1">
    <location>
        <begin position="1"/>
        <end position="11"/>
    </location>
</feature>
<organism evidence="2 3">
    <name type="scientific">Phytophthora cactorum</name>
    <dbReference type="NCBI Taxonomy" id="29920"/>
    <lineage>
        <taxon>Eukaryota</taxon>
        <taxon>Sar</taxon>
        <taxon>Stramenopiles</taxon>
        <taxon>Oomycota</taxon>
        <taxon>Peronosporomycetes</taxon>
        <taxon>Peronosporales</taxon>
        <taxon>Peronosporaceae</taxon>
        <taxon>Phytophthora</taxon>
    </lineage>
</organism>
<feature type="region of interest" description="Disordered" evidence="1">
    <location>
        <begin position="1"/>
        <end position="20"/>
    </location>
</feature>
<dbReference type="EMBL" id="RCMV01000221">
    <property type="protein sequence ID" value="KAG3221390.1"/>
    <property type="molecule type" value="Genomic_DNA"/>
</dbReference>
<name>A0A8T1I933_9STRA</name>
<accession>A0A8T1I933</accession>
<feature type="region of interest" description="Disordered" evidence="1">
    <location>
        <begin position="43"/>
        <end position="74"/>
    </location>
</feature>
<gene>
    <name evidence="2" type="ORF">PC129_g7879</name>
</gene>
<dbReference type="AlphaFoldDB" id="A0A8T1I933"/>
<reference evidence="2" key="1">
    <citation type="submission" date="2018-05" db="EMBL/GenBank/DDBJ databases">
        <title>Effector identification in a new, highly contiguous assembly of the strawberry crown rot pathogen Phytophthora cactorum.</title>
        <authorList>
            <person name="Armitage A.D."/>
            <person name="Nellist C.F."/>
            <person name="Bates H."/>
            <person name="Vickerstaff R.J."/>
            <person name="Harrison R.J."/>
        </authorList>
    </citation>
    <scope>NUCLEOTIDE SEQUENCE</scope>
    <source>
        <strain evidence="2">P421</strain>
    </source>
</reference>
<evidence type="ECO:0000256" key="1">
    <source>
        <dbReference type="SAM" id="MobiDB-lite"/>
    </source>
</evidence>
<protein>
    <submittedName>
        <fullName evidence="2">Uncharacterized protein</fullName>
    </submittedName>
</protein>